<protein>
    <submittedName>
        <fullName evidence="1">Uncharacterized protein</fullName>
    </submittedName>
</protein>
<evidence type="ECO:0000313" key="1">
    <source>
        <dbReference type="EMBL" id="KAG5186446.1"/>
    </source>
</evidence>
<gene>
    <name evidence="1" type="ORF">JKP88DRAFT_241056</name>
</gene>
<dbReference type="Proteomes" id="UP000664859">
    <property type="component" value="Unassembled WGS sequence"/>
</dbReference>
<accession>A0A836CK62</accession>
<proteinExistence type="predicted"/>
<comment type="caution">
    <text evidence="1">The sequence shown here is derived from an EMBL/GenBank/DDBJ whole genome shotgun (WGS) entry which is preliminary data.</text>
</comment>
<reference evidence="1" key="1">
    <citation type="submission" date="2021-02" db="EMBL/GenBank/DDBJ databases">
        <title>First Annotated Genome of the Yellow-green Alga Tribonema minus.</title>
        <authorList>
            <person name="Mahan K.M."/>
        </authorList>
    </citation>
    <scope>NUCLEOTIDE SEQUENCE</scope>
    <source>
        <strain evidence="1">UTEX B ZZ1240</strain>
    </source>
</reference>
<dbReference type="EMBL" id="JAFCMP010000112">
    <property type="protein sequence ID" value="KAG5186446.1"/>
    <property type="molecule type" value="Genomic_DNA"/>
</dbReference>
<organism evidence="1 2">
    <name type="scientific">Tribonema minus</name>
    <dbReference type="NCBI Taxonomy" id="303371"/>
    <lineage>
        <taxon>Eukaryota</taxon>
        <taxon>Sar</taxon>
        <taxon>Stramenopiles</taxon>
        <taxon>Ochrophyta</taxon>
        <taxon>PX clade</taxon>
        <taxon>Xanthophyceae</taxon>
        <taxon>Tribonematales</taxon>
        <taxon>Tribonemataceae</taxon>
        <taxon>Tribonema</taxon>
    </lineage>
</organism>
<name>A0A836CK62_9STRA</name>
<dbReference type="AlphaFoldDB" id="A0A836CK62"/>
<sequence>MQADMKRFLCPLPPQSVCGFDELAQILLMYRCSKCGELIQRIGCADPHDEVYIIAHLDSHFRKQKRLEDPQVIAHEKERDVLMVLEDCDEQCPVCGDLLRRNNAMVYDQDIDEWVYLDTECSGRPSRSYKMNMISDPHTLAKSIAQLFIEPIYPSTTVEADIGYINGTKFHRNVGEEYFQSVKLLLESGTSWTSSDEDWRIMVAYKMGGGERISYIDDPHDVQCFSTPVESTASWYCHSGSVNVRLCSRRRAEAAPAPPDSRYTDISIDKFKEFVRKSSAAPGISWVFRLTVRWQGKSLGEAYATRPSYQVNISMKRDQCADGYMASTNEAMQQSLAMNMCGKVKDMLAAGQAHGVDVQLCVL</sequence>
<evidence type="ECO:0000313" key="2">
    <source>
        <dbReference type="Proteomes" id="UP000664859"/>
    </source>
</evidence>
<keyword evidence="2" id="KW-1185">Reference proteome</keyword>